<evidence type="ECO:0000313" key="2">
    <source>
        <dbReference type="Proteomes" id="UP000644610"/>
    </source>
</evidence>
<dbReference type="EMBL" id="BOOQ01000052">
    <property type="protein sequence ID" value="GII50503.1"/>
    <property type="molecule type" value="Genomic_DNA"/>
</dbReference>
<dbReference type="AlphaFoldDB" id="A0A8J3UR17"/>
<sequence>MPYVNDFGDGRLWDRSGRPWHRIAQWLDPDEAAELLAEGATWLVQWCDEGFTWGDSSDVPAVELLERMVVTSSGVVYGVDLRVIRFCRLSGERFR</sequence>
<dbReference type="Proteomes" id="UP000644610">
    <property type="component" value="Unassembled WGS sequence"/>
</dbReference>
<evidence type="ECO:0000313" key="1">
    <source>
        <dbReference type="EMBL" id="GII50503.1"/>
    </source>
</evidence>
<accession>A0A8J3UR17</accession>
<comment type="caution">
    <text evidence="1">The sequence shown here is derived from an EMBL/GenBank/DDBJ whole genome shotgun (WGS) entry which is preliminary data.</text>
</comment>
<gene>
    <name evidence="1" type="ORF">Psi02_69270</name>
</gene>
<keyword evidence="2" id="KW-1185">Reference proteome</keyword>
<proteinExistence type="predicted"/>
<reference evidence="1" key="1">
    <citation type="submission" date="2021-01" db="EMBL/GenBank/DDBJ databases">
        <title>Whole genome shotgun sequence of Planotetraspora silvatica NBRC 100141.</title>
        <authorList>
            <person name="Komaki H."/>
            <person name="Tamura T."/>
        </authorList>
    </citation>
    <scope>NUCLEOTIDE SEQUENCE</scope>
    <source>
        <strain evidence="1">NBRC 100141</strain>
    </source>
</reference>
<name>A0A8J3UR17_9ACTN</name>
<organism evidence="1 2">
    <name type="scientific">Planotetraspora silvatica</name>
    <dbReference type="NCBI Taxonomy" id="234614"/>
    <lineage>
        <taxon>Bacteria</taxon>
        <taxon>Bacillati</taxon>
        <taxon>Actinomycetota</taxon>
        <taxon>Actinomycetes</taxon>
        <taxon>Streptosporangiales</taxon>
        <taxon>Streptosporangiaceae</taxon>
        <taxon>Planotetraspora</taxon>
    </lineage>
</organism>
<protein>
    <submittedName>
        <fullName evidence="1">Uncharacterized protein</fullName>
    </submittedName>
</protein>